<dbReference type="Pfam" id="PF00118">
    <property type="entry name" value="Cpn60_TCP1"/>
    <property type="match status" value="1"/>
</dbReference>
<dbReference type="CDD" id="cd17300">
    <property type="entry name" value="PIPKc_PIKfyve"/>
    <property type="match status" value="1"/>
</dbReference>
<evidence type="ECO:0000256" key="3">
    <source>
        <dbReference type="ARBA" id="ARBA00012009"/>
    </source>
</evidence>
<evidence type="ECO:0000256" key="16">
    <source>
        <dbReference type="SAM" id="MobiDB-lite"/>
    </source>
</evidence>
<dbReference type="SMART" id="SM00064">
    <property type="entry name" value="FYVE"/>
    <property type="match status" value="1"/>
</dbReference>
<feature type="compositionally biased region" description="Basic and acidic residues" evidence="16">
    <location>
        <begin position="934"/>
        <end position="946"/>
    </location>
</feature>
<evidence type="ECO:0000256" key="2">
    <source>
        <dbReference type="ARBA" id="ARBA00004496"/>
    </source>
</evidence>
<dbReference type="InterPro" id="IPR002498">
    <property type="entry name" value="PInositol-4-P-4/5-kinase_core"/>
</dbReference>
<feature type="compositionally biased region" description="Polar residues" evidence="16">
    <location>
        <begin position="907"/>
        <end position="933"/>
    </location>
</feature>
<feature type="region of interest" description="Disordered" evidence="16">
    <location>
        <begin position="80"/>
        <end position="142"/>
    </location>
</feature>
<feature type="domain" description="FYVE-type" evidence="17">
    <location>
        <begin position="466"/>
        <end position="551"/>
    </location>
</feature>
<comment type="subcellular location">
    <subcellularLocation>
        <location evidence="2">Cytoplasm</location>
    </subcellularLocation>
    <subcellularLocation>
        <location evidence="1">Endosome</location>
    </subcellularLocation>
</comment>
<feature type="compositionally biased region" description="Low complexity" evidence="16">
    <location>
        <begin position="1782"/>
        <end position="1794"/>
    </location>
</feature>
<dbReference type="PANTHER" id="PTHR45748">
    <property type="entry name" value="1-PHOSPHATIDYLINOSITOL 3-PHOSPHATE 5-KINASE-RELATED"/>
    <property type="match status" value="1"/>
</dbReference>
<dbReference type="FunFam" id="3.50.7.10:FF:000007">
    <property type="entry name" value="1-phosphatidylinositol 3-phosphate 5-kinase isoform X1"/>
    <property type="match status" value="1"/>
</dbReference>
<evidence type="ECO:0000256" key="1">
    <source>
        <dbReference type="ARBA" id="ARBA00004177"/>
    </source>
</evidence>
<evidence type="ECO:0000256" key="11">
    <source>
        <dbReference type="ARBA" id="ARBA00022786"/>
    </source>
</evidence>
<dbReference type="InterPro" id="IPR027483">
    <property type="entry name" value="PInositol-4-P-4/5-kinase_C_sf"/>
</dbReference>
<dbReference type="Gene3D" id="3.30.40.10">
    <property type="entry name" value="Zinc/RING finger domain, C3HC4 (zinc finger)"/>
    <property type="match status" value="1"/>
</dbReference>
<feature type="region of interest" description="Disordered" evidence="16">
    <location>
        <begin position="1867"/>
        <end position="1926"/>
    </location>
</feature>
<evidence type="ECO:0000313" key="19">
    <source>
        <dbReference type="EMBL" id="KAA8908571.1"/>
    </source>
</evidence>
<keyword evidence="9 14" id="KW-0863">Zinc-finger</keyword>
<comment type="caution">
    <text evidence="19">The sequence shown here is derived from an EMBL/GenBank/DDBJ whole genome shotgun (WGS) entry which is preliminary data.</text>
</comment>
<feature type="region of interest" description="Disordered" evidence="16">
    <location>
        <begin position="902"/>
        <end position="954"/>
    </location>
</feature>
<feature type="compositionally biased region" description="Polar residues" evidence="16">
    <location>
        <begin position="725"/>
        <end position="748"/>
    </location>
</feature>
<dbReference type="PROSITE" id="PS50178">
    <property type="entry name" value="ZF_FYVE"/>
    <property type="match status" value="1"/>
</dbReference>
<sequence length="2339" mass="261524">MASPHYNNSDDEEAPPAPPLNDDFVSFPTIPDPEQESKGTFKRIFTQTIRKVTTNATHLVPTYGTSPKPADFEMKVDPIDLEGDVHDGKPPEPIKSPPPQPITPAQVAPPQISTSQTLQIPPHTMDMPPPTPLTTNTGGVSSASLPVVTTAAAPGVEVSSSVTTTNVPSTTQGTPMEEKSSFLEPPSRPSIGAPSVGAPSVGAPQLAPIMATSATTNTQNTTNTQMAQPAPRVTSDNRSLRLSSFQYPTPNSINSAMSTLANVTVSSYSNDRKKPKLTRDISSLQNKITSIFNNLPNDIELSDDEDESEDDASEDTKTFSTSIQEQRSQSASDTEAGISGDDLGEHHHHRRPSPESKPGSSDFTDSPVLSMNLYSDSTARESRVKVSHGITQTVPGPSPSLKSFYALKNKDTVTKKPSNLSTLLIDNAKHIISATAGTAKRKRPPKRGSHNPLKTGGIPRKYWINDAFVSDCLNCFKPFTAFRRKHHCRFCGQIFCSECTSFISYNQHRDERRRRHARAEGVSLPPPSAHEARKMNSDRLRVCKPCLVDVIVYLSDDSTDEEEGEEEDEQFEESSTSKIEDTVAEDAISEHTVEVSAPTVLRSAPPKPAPQMAIPATRRRGEAVEIPVSKQSLPRQPSESFNHPMTLSESTPSHLAFRSPIASKWYPQINTMSSSDLDRPRSYDNLSSLYSSMVVRKASAQKLRMHSASEEPEHGNYEANGDAVTFSSSPGAQSTHHPLNTPKTPGTASSSDSSGSDSSDAEDEQVMSVYNSLMFPGGGSSAAVPTLREFPLADTFPRYPGTSSGKQSAPSTPSGVGVPPPPQPPSASKSIHFEETPTSSVRSHERAHASLLRMRSRRRSRSSRNVSLLTQSNYRLPSFEMKTPLPPARKVSVSPPPRVVVVNNSKTSPITPGSPNTTSPILSIPNSPTPGRQSSREWSRPPRDGSQELADVEDNNVFDDADTESMAAVDPAPYVSSLSDYQELINAVIVQCLEDSDVHKHHDEWVRVINDTLSNVHYIKLTDTLDIRQYVKIKKLLGGKIAQTAVVDGLFFTKNVDSKKMASHVTNPKIVLLMFPVEYLKHKQQFISLRMMHSQQQVYINNLVSRLISMSPDVVVVGDSVCGLAEQLLEEAGITVISNAKPQVVERISRYTKADIFQSVNDLFFKKGQTGTCQEFSVRYSCYRGVAKSLVYFTGVDIDSGFTVALRGGDEDTLTGAKYAAESVLAGVLNEKFEVSLFTDSSVTRRGILKPGQGIIDPEFKQRFEAVKSAKVEDIGLDPTEVVKYIQLFSTRLLTLSPSVHYGLPEPLVRVVDAFYDWWQYHNRYQKIQQLNDNDEVANGLVSGLSLPSADSCPNGTTDIVHIIKYSSEVRLRQLGSEFQLRARNWSNSLSYSTYQLYPMFHRQIHVLHSTVSIKHATPCTGPSLLVIDYYTDNDKCLGTFLDVIFQESPRVCRECGDPMLNHYNSYVHGHHKLLLVVEKLSVAPQVHNQRVMWSYCRICGAQTPVAPMHDETYYLSVGKFMELSFYGKDVESAECGHSFFADYTRCFGLNDMVIRADLSPIDTYEVVVPKKQLEDVSEVDFNLKVASYGKIETKLTKFFDSVLTRLTRVKLDTFDSPQQGLAEVQKMKEKVQQQQIQYQEKLKEIYDTSLPTNYLALNEVLREVQKLAVDWDAEFSNFEHEYLPSENDVTKITQFHLRNFLLDADDQRRSPQPSESSSNLGSQHLDDLPQLNREKTKEIGSMIPHSLYDPATSLNFKDKRTLWQERINSSKDEAPPIPLQSSSSLSRKQSENSLGGTTAPPTGPKVSQLASFFDKMNIDQISMEFKKQRERELRRRADRFTLAQPVSSSMPIVEVYDNIDDAVEKKGDVRKEDKLEDHQNDHREDPSKDSNRKRGQDKDAVKPAREQETKDIKEKDGDTLTIKEAPSQTRNVESLFKQLTTFWADRTATLWDPLAYPLDTHEHTFEDSDVIVREDEPSSLVAFCLSTANYRDKIAKISEDPSGTGFDLEKTESNLKKMANFDKLARKFKQHGRDPGGKNAPMEERIMCQPKSNHLKYKLEDGNTTFSCKIFYAQQFEAFRSAILGSSESFIQSLSRCVKWNSKGGKSKSSFLKTLDDRYIVKELSKTELESFVSIAPFYFKYSSQTVFNNLTSALAKIFGFYQIEIVNKKGTFRMDFLIMENLFHNHHTTRIFDLKGSMRNRHVQQTGKADEVLLDENMIEYIYESPVFVAEQSKKLMRGSLFNDTSFLSAMDVMDYSLVVGIDDPSKKLYIGIIDWLRAFTWDKKVENWVKGNLGGTNKKGKDPTIITPKQYKTRFREAMERYILEVPDIWYEGRRQ</sequence>
<feature type="compositionally biased region" description="Low complexity" evidence="16">
    <location>
        <begin position="808"/>
        <end position="817"/>
    </location>
</feature>
<dbReference type="InterPro" id="IPR000306">
    <property type="entry name" value="Znf_FYVE"/>
</dbReference>
<feature type="region of interest" description="Disordered" evidence="16">
    <location>
        <begin position="296"/>
        <end position="369"/>
    </location>
</feature>
<dbReference type="Pfam" id="PF01504">
    <property type="entry name" value="PIP5K"/>
    <property type="match status" value="1"/>
</dbReference>
<dbReference type="PANTHER" id="PTHR45748:SF7">
    <property type="entry name" value="1-PHOSPHATIDYLINOSITOL 3-PHOSPHATE 5-KINASE-RELATED"/>
    <property type="match status" value="1"/>
</dbReference>
<feature type="region of interest" description="Disordered" evidence="16">
    <location>
        <begin position="701"/>
        <end position="764"/>
    </location>
</feature>
<dbReference type="SUPFAM" id="SSF56104">
    <property type="entry name" value="SAICAR synthase-like"/>
    <property type="match status" value="1"/>
</dbReference>
<feature type="compositionally biased region" description="Low complexity" evidence="16">
    <location>
        <begin position="218"/>
        <end position="228"/>
    </location>
</feature>
<evidence type="ECO:0000256" key="7">
    <source>
        <dbReference type="ARBA" id="ARBA00022741"/>
    </source>
</evidence>
<evidence type="ECO:0000313" key="20">
    <source>
        <dbReference type="Proteomes" id="UP000449547"/>
    </source>
</evidence>
<dbReference type="Proteomes" id="UP000449547">
    <property type="component" value="Unassembled WGS sequence"/>
</dbReference>
<feature type="compositionally biased region" description="Low complexity" evidence="16">
    <location>
        <begin position="103"/>
        <end position="112"/>
    </location>
</feature>
<keyword evidence="20" id="KW-1185">Reference proteome</keyword>
<feature type="compositionally biased region" description="Polar residues" evidence="16">
    <location>
        <begin position="358"/>
        <end position="369"/>
    </location>
</feature>
<dbReference type="FunFam" id="3.30.40.10:FF:000510">
    <property type="entry name" value="Phosphatidylinositol 3,5-kinase"/>
    <property type="match status" value="1"/>
</dbReference>
<feature type="compositionally biased region" description="Low complexity" evidence="16">
    <location>
        <begin position="156"/>
        <end position="171"/>
    </location>
</feature>
<keyword evidence="8" id="KW-0967">Endosome</keyword>
<dbReference type="GO" id="GO:0005524">
    <property type="term" value="F:ATP binding"/>
    <property type="evidence" value="ECO:0007669"/>
    <property type="project" value="UniProtKB-UniRule"/>
</dbReference>
<dbReference type="InterPro" id="IPR011011">
    <property type="entry name" value="Znf_FYVE_PHD"/>
</dbReference>
<feature type="compositionally biased region" description="Basic and acidic residues" evidence="16">
    <location>
        <begin position="80"/>
        <end position="92"/>
    </location>
</feature>
<dbReference type="InterPro" id="IPR027484">
    <property type="entry name" value="PInositol-4-P-5-kinase_N"/>
</dbReference>
<feature type="region of interest" description="Disordered" evidence="16">
    <location>
        <begin position="435"/>
        <end position="455"/>
    </location>
</feature>
<dbReference type="VEuPathDB" id="FungiDB:DIURU_000114"/>
<dbReference type="FunFam" id="3.30.810.10:FF:000001">
    <property type="entry name" value="1-phosphatidylinositol 3-phosphate 5-kinase FAB1"/>
    <property type="match status" value="1"/>
</dbReference>
<evidence type="ECO:0000256" key="13">
    <source>
        <dbReference type="ARBA" id="ARBA00022840"/>
    </source>
</evidence>
<dbReference type="InterPro" id="IPR013083">
    <property type="entry name" value="Znf_RING/FYVE/PHD"/>
</dbReference>
<evidence type="ECO:0000259" key="18">
    <source>
        <dbReference type="PROSITE" id="PS51455"/>
    </source>
</evidence>
<gene>
    <name evidence="19" type="ORF">DIURU_000114</name>
</gene>
<dbReference type="OrthoDB" id="158357at2759"/>
<protein>
    <recommendedName>
        <fullName evidence="3">1-phosphatidylinositol-3-phosphate 5-kinase</fullName>
        <ecNumber evidence="3">2.7.1.150</ecNumber>
    </recommendedName>
</protein>
<feature type="region of interest" description="Disordered" evidence="16">
    <location>
        <begin position="154"/>
        <end position="199"/>
    </location>
</feature>
<dbReference type="InterPro" id="IPR027409">
    <property type="entry name" value="GroEL-like_apical_dom_sf"/>
</dbReference>
<feature type="region of interest" description="Disordered" evidence="16">
    <location>
        <begin position="514"/>
        <end position="535"/>
    </location>
</feature>
<dbReference type="InterPro" id="IPR002423">
    <property type="entry name" value="Cpn60/GroEL/TCP-1"/>
</dbReference>
<dbReference type="GeneID" id="54778767"/>
<accession>A0A642V4M9</accession>
<dbReference type="Gene3D" id="3.50.7.10">
    <property type="entry name" value="GroEL"/>
    <property type="match status" value="1"/>
</dbReference>
<feature type="compositionally biased region" description="Basic and acidic residues" evidence="16">
    <location>
        <begin position="707"/>
        <end position="716"/>
    </location>
</feature>
<feature type="compositionally biased region" description="Pro residues" evidence="16">
    <location>
        <begin position="93"/>
        <end position="102"/>
    </location>
</feature>
<feature type="region of interest" description="Disordered" evidence="16">
    <location>
        <begin position="1768"/>
        <end position="1806"/>
    </location>
</feature>
<evidence type="ECO:0000256" key="14">
    <source>
        <dbReference type="PROSITE-ProRule" id="PRU00091"/>
    </source>
</evidence>
<dbReference type="RefSeq" id="XP_034015059.1">
    <property type="nucleotide sequence ID" value="XM_034153651.1"/>
</dbReference>
<dbReference type="Gene3D" id="3.30.810.10">
    <property type="entry name" value="2-Layer Sandwich"/>
    <property type="match status" value="1"/>
</dbReference>
<dbReference type="Pfam" id="PF01363">
    <property type="entry name" value="FYVE"/>
    <property type="match status" value="1"/>
</dbReference>
<dbReference type="SUPFAM" id="SSF52029">
    <property type="entry name" value="GroEL apical domain-like"/>
    <property type="match status" value="1"/>
</dbReference>
<feature type="compositionally biased region" description="Basic and acidic residues" evidence="16">
    <location>
        <begin position="1867"/>
        <end position="1919"/>
    </location>
</feature>
<dbReference type="SMART" id="SM00330">
    <property type="entry name" value="PIPKc"/>
    <property type="match status" value="1"/>
</dbReference>
<evidence type="ECO:0000256" key="6">
    <source>
        <dbReference type="ARBA" id="ARBA00022723"/>
    </source>
</evidence>
<keyword evidence="10 15" id="KW-0418">Kinase</keyword>
<dbReference type="SUPFAM" id="SSF57903">
    <property type="entry name" value="FYVE/PHD zinc finger"/>
    <property type="match status" value="1"/>
</dbReference>
<feature type="region of interest" description="Disordered" evidence="16">
    <location>
        <begin position="795"/>
        <end position="869"/>
    </location>
</feature>
<evidence type="ECO:0000256" key="12">
    <source>
        <dbReference type="ARBA" id="ARBA00022833"/>
    </source>
</evidence>
<feature type="compositionally biased region" description="Acidic residues" evidence="16">
    <location>
        <begin position="557"/>
        <end position="572"/>
    </location>
</feature>
<evidence type="ECO:0000256" key="10">
    <source>
        <dbReference type="ARBA" id="ARBA00022777"/>
    </source>
</evidence>
<dbReference type="EMBL" id="SWFT01000005">
    <property type="protein sequence ID" value="KAA8908571.1"/>
    <property type="molecule type" value="Genomic_DNA"/>
</dbReference>
<evidence type="ECO:0000256" key="4">
    <source>
        <dbReference type="ARBA" id="ARBA00022490"/>
    </source>
</evidence>
<keyword evidence="7 15" id="KW-0547">Nucleotide-binding</keyword>
<keyword evidence="13 15" id="KW-0067">ATP-binding</keyword>
<evidence type="ECO:0000256" key="5">
    <source>
        <dbReference type="ARBA" id="ARBA00022679"/>
    </source>
</evidence>
<feature type="domain" description="PIPK" evidence="18">
    <location>
        <begin position="2008"/>
        <end position="2326"/>
    </location>
</feature>
<dbReference type="GO" id="GO:0032266">
    <property type="term" value="F:phosphatidylinositol-3-phosphate binding"/>
    <property type="evidence" value="ECO:0007669"/>
    <property type="project" value="UniProtKB-ARBA"/>
</dbReference>
<feature type="region of interest" description="Disordered" evidence="16">
    <location>
        <begin position="218"/>
        <end position="237"/>
    </location>
</feature>
<feature type="compositionally biased region" description="Acidic residues" evidence="16">
    <location>
        <begin position="300"/>
        <end position="313"/>
    </location>
</feature>
<dbReference type="InterPro" id="IPR044769">
    <property type="entry name" value="PIKfyve_PIPKc"/>
</dbReference>
<dbReference type="GO" id="GO:0000329">
    <property type="term" value="C:fungal-type vacuole membrane"/>
    <property type="evidence" value="ECO:0007669"/>
    <property type="project" value="TreeGrafter"/>
</dbReference>
<dbReference type="EC" id="2.7.1.150" evidence="3"/>
<feature type="region of interest" description="Disordered" evidence="16">
    <location>
        <begin position="1"/>
        <end position="40"/>
    </location>
</feature>
<feature type="region of interest" description="Disordered" evidence="16">
    <location>
        <begin position="557"/>
        <end position="580"/>
    </location>
</feature>
<evidence type="ECO:0000256" key="15">
    <source>
        <dbReference type="PROSITE-ProRule" id="PRU00781"/>
    </source>
</evidence>
<feature type="compositionally biased region" description="Polar residues" evidence="16">
    <location>
        <begin position="318"/>
        <end position="333"/>
    </location>
</feature>
<feature type="region of interest" description="Disordered" evidence="16">
    <location>
        <begin position="593"/>
        <end position="621"/>
    </location>
</feature>
<keyword evidence="6" id="KW-0479">Metal-binding</keyword>
<dbReference type="GO" id="GO:0046854">
    <property type="term" value="P:phosphatidylinositol phosphate biosynthetic process"/>
    <property type="evidence" value="ECO:0007669"/>
    <property type="project" value="TreeGrafter"/>
</dbReference>
<keyword evidence="12" id="KW-0862">Zinc</keyword>
<dbReference type="GO" id="GO:0010008">
    <property type="term" value="C:endosome membrane"/>
    <property type="evidence" value="ECO:0007669"/>
    <property type="project" value="TreeGrafter"/>
</dbReference>
<dbReference type="InterPro" id="IPR017455">
    <property type="entry name" value="Znf_FYVE-rel"/>
</dbReference>
<feature type="compositionally biased region" description="Basic residues" evidence="16">
    <location>
        <begin position="439"/>
        <end position="449"/>
    </location>
</feature>
<evidence type="ECO:0000256" key="9">
    <source>
        <dbReference type="ARBA" id="ARBA00022771"/>
    </source>
</evidence>
<dbReference type="Gene3D" id="3.30.800.10">
    <property type="entry name" value="Phosphatidylinositol Phosphate Kinase II Beta"/>
    <property type="match status" value="1"/>
</dbReference>
<name>A0A642V4M9_DIURU</name>
<dbReference type="GO" id="GO:0008270">
    <property type="term" value="F:zinc ion binding"/>
    <property type="evidence" value="ECO:0007669"/>
    <property type="project" value="UniProtKB-KW"/>
</dbReference>
<keyword evidence="11" id="KW-0833">Ubl conjugation pathway</keyword>
<keyword evidence="4" id="KW-0963">Cytoplasm</keyword>
<feature type="compositionally biased region" description="Low complexity" evidence="16">
    <location>
        <begin position="749"/>
        <end position="758"/>
    </location>
</feature>
<reference evidence="19 20" key="1">
    <citation type="submission" date="2019-07" db="EMBL/GenBank/DDBJ databases">
        <title>Genome assembly of two rare yeast pathogens: Diutina rugosa and Trichomonascus ciferrii.</title>
        <authorList>
            <person name="Mixao V."/>
            <person name="Saus E."/>
            <person name="Hansen A."/>
            <person name="Lass-Flor C."/>
            <person name="Gabaldon T."/>
        </authorList>
    </citation>
    <scope>NUCLEOTIDE SEQUENCE [LARGE SCALE GENOMIC DNA]</scope>
    <source>
        <strain evidence="19 20">CBS 613</strain>
    </source>
</reference>
<feature type="region of interest" description="Disordered" evidence="16">
    <location>
        <begin position="1707"/>
        <end position="1730"/>
    </location>
</feature>
<organism evidence="19 20">
    <name type="scientific">Diutina rugosa</name>
    <name type="common">Yeast</name>
    <name type="synonym">Candida rugosa</name>
    <dbReference type="NCBI Taxonomy" id="5481"/>
    <lineage>
        <taxon>Eukaryota</taxon>
        <taxon>Fungi</taxon>
        <taxon>Dikarya</taxon>
        <taxon>Ascomycota</taxon>
        <taxon>Saccharomycotina</taxon>
        <taxon>Pichiomycetes</taxon>
        <taxon>Debaryomycetaceae</taxon>
        <taxon>Diutina</taxon>
    </lineage>
</organism>
<evidence type="ECO:0000256" key="8">
    <source>
        <dbReference type="ARBA" id="ARBA00022753"/>
    </source>
</evidence>
<evidence type="ECO:0000259" key="17">
    <source>
        <dbReference type="PROSITE" id="PS50178"/>
    </source>
</evidence>
<dbReference type="PROSITE" id="PS51455">
    <property type="entry name" value="PIPK"/>
    <property type="match status" value="1"/>
</dbReference>
<dbReference type="GO" id="GO:0000285">
    <property type="term" value="F:1-phosphatidylinositol-3-phosphate 5-kinase activity"/>
    <property type="evidence" value="ECO:0007669"/>
    <property type="project" value="UniProtKB-EC"/>
</dbReference>
<proteinExistence type="predicted"/>
<dbReference type="OMA" id="LEVPDIW"/>
<keyword evidence="5 15" id="KW-0808">Transferase</keyword>